<organism evidence="3 4">
    <name type="scientific">Kitasatospora aureofaciens</name>
    <name type="common">Streptomyces aureofaciens</name>
    <dbReference type="NCBI Taxonomy" id="1894"/>
    <lineage>
        <taxon>Bacteria</taxon>
        <taxon>Bacillati</taxon>
        <taxon>Actinomycetota</taxon>
        <taxon>Actinomycetes</taxon>
        <taxon>Kitasatosporales</taxon>
        <taxon>Streptomycetaceae</taxon>
        <taxon>Kitasatospora</taxon>
    </lineage>
</organism>
<proteinExistence type="predicted"/>
<comment type="caution">
    <text evidence="3">The sequence shown here is derived from an EMBL/GenBank/DDBJ whole genome shotgun (WGS) entry which is preliminary data.</text>
</comment>
<dbReference type="EMBL" id="JPRF03000021">
    <property type="protein sequence ID" value="OEV37017.1"/>
    <property type="molecule type" value="Genomic_DNA"/>
</dbReference>
<evidence type="ECO:0000313" key="4">
    <source>
        <dbReference type="Proteomes" id="UP000037395"/>
    </source>
</evidence>
<evidence type="ECO:0000256" key="1">
    <source>
        <dbReference type="SAM" id="MobiDB-lite"/>
    </source>
</evidence>
<gene>
    <name evidence="3" type="ORF">HS99_0004085</name>
</gene>
<keyword evidence="4" id="KW-1185">Reference proteome</keyword>
<name>A0A1E7N8J7_KITAU</name>
<accession>A0A1E7N8J7</accession>
<keyword evidence="2" id="KW-0812">Transmembrane</keyword>
<sequence length="278" mass="27936">MGATCRAPGGVQGCWHQPDARRKGHGFMRIRPIMLITATAAAIATAGGMATAATGTSTPTPTAHGKPSGAPTATPHGAGSSATGVTATPAASTVTSTATAPIDAGAVAEILASCLGSEASQYHAVIAVRAPVASSTTDGVVIAVNSANQYVQCESKGHKGNSRSVPPTFINDRLWGTGHLIEYFDSFSAPAGAGQSLSLGAGHYTPDVAKVTISYGDDPTQYPAVMAGGAFVHTAAISTSPNGNSFPPDPYVHAYNADGKEIYNQKTQPTVKGTVGDG</sequence>
<dbReference type="KEGG" id="kau:B6264_24915"/>
<feature type="region of interest" description="Disordered" evidence="1">
    <location>
        <begin position="1"/>
        <end position="20"/>
    </location>
</feature>
<dbReference type="AlphaFoldDB" id="A0A1E7N8J7"/>
<evidence type="ECO:0000256" key="2">
    <source>
        <dbReference type="SAM" id="Phobius"/>
    </source>
</evidence>
<feature type="region of interest" description="Disordered" evidence="1">
    <location>
        <begin position="51"/>
        <end position="86"/>
    </location>
</feature>
<feature type="transmembrane region" description="Helical" evidence="2">
    <location>
        <begin position="32"/>
        <end position="53"/>
    </location>
</feature>
<evidence type="ECO:0000313" key="3">
    <source>
        <dbReference type="EMBL" id="OEV37017.1"/>
    </source>
</evidence>
<keyword evidence="2" id="KW-0472">Membrane</keyword>
<reference evidence="3" key="1">
    <citation type="submission" date="2016-08" db="EMBL/GenBank/DDBJ databases">
        <title>Sequencing, Assembly and Comparative Genomics of S. aureofaciens ATCC 10762.</title>
        <authorList>
            <person name="Gradnigo J.S."/>
            <person name="Johnson N."/>
            <person name="Somerville G.A."/>
        </authorList>
    </citation>
    <scope>NUCLEOTIDE SEQUENCE [LARGE SCALE GENOMIC DNA]</scope>
    <source>
        <strain evidence="3">ATCC 10762</strain>
    </source>
</reference>
<dbReference type="Proteomes" id="UP000037395">
    <property type="component" value="Unassembled WGS sequence"/>
</dbReference>
<protein>
    <submittedName>
        <fullName evidence="3">Uncharacterized protein</fullName>
    </submittedName>
</protein>
<keyword evidence="2" id="KW-1133">Transmembrane helix</keyword>
<feature type="compositionally biased region" description="Low complexity" evidence="1">
    <location>
        <begin position="51"/>
        <end position="63"/>
    </location>
</feature>